<proteinExistence type="predicted"/>
<keyword evidence="3" id="KW-1185">Reference proteome</keyword>
<organism evidence="2 3">
    <name type="scientific">Tanacetum coccineum</name>
    <dbReference type="NCBI Taxonomy" id="301880"/>
    <lineage>
        <taxon>Eukaryota</taxon>
        <taxon>Viridiplantae</taxon>
        <taxon>Streptophyta</taxon>
        <taxon>Embryophyta</taxon>
        <taxon>Tracheophyta</taxon>
        <taxon>Spermatophyta</taxon>
        <taxon>Magnoliopsida</taxon>
        <taxon>eudicotyledons</taxon>
        <taxon>Gunneridae</taxon>
        <taxon>Pentapetalae</taxon>
        <taxon>asterids</taxon>
        <taxon>campanulids</taxon>
        <taxon>Asterales</taxon>
        <taxon>Asteraceae</taxon>
        <taxon>Asteroideae</taxon>
        <taxon>Anthemideae</taxon>
        <taxon>Anthemidinae</taxon>
        <taxon>Tanacetum</taxon>
    </lineage>
</organism>
<reference evidence="2" key="1">
    <citation type="journal article" date="2022" name="Int. J. Mol. Sci.">
        <title>Draft Genome of Tanacetum Coccineum: Genomic Comparison of Closely Related Tanacetum-Family Plants.</title>
        <authorList>
            <person name="Yamashiro T."/>
            <person name="Shiraishi A."/>
            <person name="Nakayama K."/>
            <person name="Satake H."/>
        </authorList>
    </citation>
    <scope>NUCLEOTIDE SEQUENCE</scope>
</reference>
<feature type="compositionally biased region" description="Low complexity" evidence="1">
    <location>
        <begin position="32"/>
        <end position="54"/>
    </location>
</feature>
<name>A0ABQ5BV41_9ASTR</name>
<evidence type="ECO:0000256" key="1">
    <source>
        <dbReference type="SAM" id="MobiDB-lite"/>
    </source>
</evidence>
<protein>
    <submittedName>
        <fullName evidence="2">Uncharacterized protein</fullName>
    </submittedName>
</protein>
<dbReference type="EMBL" id="BQNB010013660">
    <property type="protein sequence ID" value="GJT18710.1"/>
    <property type="molecule type" value="Genomic_DNA"/>
</dbReference>
<comment type="caution">
    <text evidence="2">The sequence shown here is derived from an EMBL/GenBank/DDBJ whole genome shotgun (WGS) entry which is preliminary data.</text>
</comment>
<feature type="region of interest" description="Disordered" evidence="1">
    <location>
        <begin position="32"/>
        <end position="67"/>
    </location>
</feature>
<reference evidence="2" key="2">
    <citation type="submission" date="2022-01" db="EMBL/GenBank/DDBJ databases">
        <authorList>
            <person name="Yamashiro T."/>
            <person name="Shiraishi A."/>
            <person name="Satake H."/>
            <person name="Nakayama K."/>
        </authorList>
    </citation>
    <scope>NUCLEOTIDE SEQUENCE</scope>
</reference>
<evidence type="ECO:0000313" key="2">
    <source>
        <dbReference type="EMBL" id="GJT18710.1"/>
    </source>
</evidence>
<accession>A0ABQ5BV41</accession>
<evidence type="ECO:0000313" key="3">
    <source>
        <dbReference type="Proteomes" id="UP001151760"/>
    </source>
</evidence>
<gene>
    <name evidence="2" type="ORF">Tco_0877416</name>
</gene>
<sequence>MVIRFNEVTAITGNLVCNVYAAHVEENAANCENASGSDSESNGENGSSGQKGNNYTAISECGDNGVA</sequence>
<dbReference type="Proteomes" id="UP001151760">
    <property type="component" value="Unassembled WGS sequence"/>
</dbReference>